<reference evidence="3 4" key="1">
    <citation type="submission" date="2016-05" db="EMBL/GenBank/DDBJ databases">
        <authorList>
            <person name="Naeem Raeece"/>
        </authorList>
    </citation>
    <scope>NUCLEOTIDE SEQUENCE [LARGE SCALE GENOMIC DNA]</scope>
</reference>
<dbReference type="EMBL" id="FLQV01002439">
    <property type="protein sequence ID" value="SBT01338.1"/>
    <property type="molecule type" value="Genomic_DNA"/>
</dbReference>
<dbReference type="EMBL" id="FLQU01001444">
    <property type="protein sequence ID" value="SBS93020.1"/>
    <property type="molecule type" value="Genomic_DNA"/>
</dbReference>
<evidence type="ECO:0000313" key="3">
    <source>
        <dbReference type="Proteomes" id="UP000078546"/>
    </source>
</evidence>
<evidence type="ECO:0000313" key="4">
    <source>
        <dbReference type="Proteomes" id="UP000078560"/>
    </source>
</evidence>
<gene>
    <name evidence="2" type="ORF">POVCU1_066180</name>
    <name evidence="1" type="ORF">POVCU2_0078440</name>
</gene>
<name>A0A1A8WME6_PLAOA</name>
<dbReference type="Proteomes" id="UP000078560">
    <property type="component" value="Unassembled WGS sequence"/>
</dbReference>
<organism evidence="1 4">
    <name type="scientific">Plasmodium ovale curtisi</name>
    <dbReference type="NCBI Taxonomy" id="864141"/>
    <lineage>
        <taxon>Eukaryota</taxon>
        <taxon>Sar</taxon>
        <taxon>Alveolata</taxon>
        <taxon>Apicomplexa</taxon>
        <taxon>Aconoidasida</taxon>
        <taxon>Haemosporida</taxon>
        <taxon>Plasmodiidae</taxon>
        <taxon>Plasmodium</taxon>
        <taxon>Plasmodium (Plasmodium)</taxon>
    </lineage>
</organism>
<reference evidence="1" key="2">
    <citation type="submission" date="2016-05" db="EMBL/GenBank/DDBJ databases">
        <authorList>
            <person name="Lavstsen T."/>
            <person name="Jespersen J.S."/>
        </authorList>
    </citation>
    <scope>NUCLEOTIDE SEQUENCE [LARGE SCALE GENOMIC DNA]</scope>
</reference>
<evidence type="ECO:0000313" key="1">
    <source>
        <dbReference type="EMBL" id="SBS93020.1"/>
    </source>
</evidence>
<sequence>MNGIKEDNLPSNDFVSKLCGGIEIENFENFCKNANGYTNGYDWISLFNSSLSNIFFANKSHFKSVSYYKCCRNLNYYLYLVLAVIKSSNISEQEHGELIELIDVYWKGMFQHNHLHGCKRQENTYSIEKRCILTQLYDYSDDQSYLLTTNENEEQRINEYNKCKEKKWNQIKNYTPLNNEDFFIILK</sequence>
<dbReference type="Proteomes" id="UP000078546">
    <property type="component" value="Unassembled WGS sequence"/>
</dbReference>
<accession>A0A1A8WME6</accession>
<proteinExistence type="predicted"/>
<evidence type="ECO:0000313" key="2">
    <source>
        <dbReference type="EMBL" id="SBT01338.1"/>
    </source>
</evidence>
<evidence type="ECO:0008006" key="5">
    <source>
        <dbReference type="Google" id="ProtNLM"/>
    </source>
</evidence>
<protein>
    <recommendedName>
        <fullName evidence="5">PIR Superfamily Protein</fullName>
    </recommendedName>
</protein>
<dbReference type="AlphaFoldDB" id="A0A1A8WME6"/>